<name>A0A0E9S9Y0_ANGAN</name>
<accession>A0A0E9S9Y0</accession>
<evidence type="ECO:0000256" key="1">
    <source>
        <dbReference type="SAM" id="Phobius"/>
    </source>
</evidence>
<organism evidence="2">
    <name type="scientific">Anguilla anguilla</name>
    <name type="common">European freshwater eel</name>
    <name type="synonym">Muraena anguilla</name>
    <dbReference type="NCBI Taxonomy" id="7936"/>
    <lineage>
        <taxon>Eukaryota</taxon>
        <taxon>Metazoa</taxon>
        <taxon>Chordata</taxon>
        <taxon>Craniata</taxon>
        <taxon>Vertebrata</taxon>
        <taxon>Euteleostomi</taxon>
        <taxon>Actinopterygii</taxon>
        <taxon>Neopterygii</taxon>
        <taxon>Teleostei</taxon>
        <taxon>Anguilliformes</taxon>
        <taxon>Anguillidae</taxon>
        <taxon>Anguilla</taxon>
    </lineage>
</organism>
<evidence type="ECO:0000313" key="2">
    <source>
        <dbReference type="EMBL" id="JAH37485.1"/>
    </source>
</evidence>
<keyword evidence="1" id="KW-0472">Membrane</keyword>
<protein>
    <submittedName>
        <fullName evidence="2">Uncharacterized protein</fullName>
    </submittedName>
</protein>
<reference evidence="2" key="2">
    <citation type="journal article" date="2015" name="Fish Shellfish Immunol.">
        <title>Early steps in the European eel (Anguilla anguilla)-Vibrio vulnificus interaction in the gills: Role of the RtxA13 toxin.</title>
        <authorList>
            <person name="Callol A."/>
            <person name="Pajuelo D."/>
            <person name="Ebbesson L."/>
            <person name="Teles M."/>
            <person name="MacKenzie S."/>
            <person name="Amaro C."/>
        </authorList>
    </citation>
    <scope>NUCLEOTIDE SEQUENCE</scope>
</reference>
<dbReference type="AlphaFoldDB" id="A0A0E9S9Y0"/>
<dbReference type="EMBL" id="GBXM01071092">
    <property type="protein sequence ID" value="JAH37485.1"/>
    <property type="molecule type" value="Transcribed_RNA"/>
</dbReference>
<sequence length="52" mass="5971">MKNEKVQHSFKFLQCVALCLVNMYITTMVCSYDVLLRFTPPMTPPYLLGSVV</sequence>
<keyword evidence="1" id="KW-0812">Transmembrane</keyword>
<proteinExistence type="predicted"/>
<keyword evidence="1" id="KW-1133">Transmembrane helix</keyword>
<feature type="transmembrane region" description="Helical" evidence="1">
    <location>
        <begin position="12"/>
        <end position="35"/>
    </location>
</feature>
<reference evidence="2" key="1">
    <citation type="submission" date="2014-11" db="EMBL/GenBank/DDBJ databases">
        <authorList>
            <person name="Amaro Gonzalez C."/>
        </authorList>
    </citation>
    <scope>NUCLEOTIDE SEQUENCE</scope>
</reference>